<dbReference type="OrthoDB" id="8684916at2"/>
<comment type="caution">
    <text evidence="2">The sequence shown here is derived from an EMBL/GenBank/DDBJ whole genome shotgun (WGS) entry which is preliminary data.</text>
</comment>
<evidence type="ECO:0000256" key="1">
    <source>
        <dbReference type="SAM" id="SignalP"/>
    </source>
</evidence>
<proteinExistence type="predicted"/>
<dbReference type="RefSeq" id="WP_063244588.1">
    <property type="nucleotide sequence ID" value="NZ_LUKF01000017.1"/>
</dbReference>
<gene>
    <name evidence="2" type="ORF">AZI85_09805</name>
</gene>
<accession>A0A150WE09</accession>
<reference evidence="2 3" key="1">
    <citation type="submission" date="2016-03" db="EMBL/GenBank/DDBJ databases">
        <authorList>
            <person name="Ploux O."/>
        </authorList>
    </citation>
    <scope>NUCLEOTIDE SEQUENCE [LARGE SCALE GENOMIC DNA]</scope>
    <source>
        <strain evidence="2 3">BER2</strain>
    </source>
</reference>
<organism evidence="2 3">
    <name type="scientific">Bdellovibrio bacteriovorus</name>
    <dbReference type="NCBI Taxonomy" id="959"/>
    <lineage>
        <taxon>Bacteria</taxon>
        <taxon>Pseudomonadati</taxon>
        <taxon>Bdellovibrionota</taxon>
        <taxon>Bdellovibrionia</taxon>
        <taxon>Bdellovibrionales</taxon>
        <taxon>Pseudobdellovibrionaceae</taxon>
        <taxon>Bdellovibrio</taxon>
    </lineage>
</organism>
<dbReference type="Proteomes" id="UP000075391">
    <property type="component" value="Unassembled WGS sequence"/>
</dbReference>
<name>A0A150WE09_BDEBC</name>
<protein>
    <recommendedName>
        <fullName evidence="4">DUF5666 domain-containing protein</fullName>
    </recommendedName>
</protein>
<dbReference type="AlphaFoldDB" id="A0A150WE09"/>
<evidence type="ECO:0008006" key="4">
    <source>
        <dbReference type="Google" id="ProtNLM"/>
    </source>
</evidence>
<evidence type="ECO:0000313" key="3">
    <source>
        <dbReference type="Proteomes" id="UP000075391"/>
    </source>
</evidence>
<sequence>MKRLVLALAAVSMFHSFPAYAAINTANIIQVQATVVSVDQKSRKIVLKTDSGEEVAVVAGDEVRNFAQIKKGDVLKVDYQESLAWDIKKGGGAPVAMSESTEMDEAQPGQKPAARMVNQVTATGTVIKVNSKAQAITVKGPERTIVLQVPKPDVLKSIKVGDQIQASYTEAMAVSVESVKK</sequence>
<keyword evidence="1" id="KW-0732">Signal</keyword>
<evidence type="ECO:0000313" key="2">
    <source>
        <dbReference type="EMBL" id="KYG61226.1"/>
    </source>
</evidence>
<feature type="chain" id="PRO_5007572791" description="DUF5666 domain-containing protein" evidence="1">
    <location>
        <begin position="22"/>
        <end position="181"/>
    </location>
</feature>
<feature type="signal peptide" evidence="1">
    <location>
        <begin position="1"/>
        <end position="21"/>
    </location>
</feature>
<dbReference type="EMBL" id="LUKF01000017">
    <property type="protein sequence ID" value="KYG61226.1"/>
    <property type="molecule type" value="Genomic_DNA"/>
</dbReference>